<gene>
    <name evidence="2" type="ORF">HINF_LOCUS39955</name>
    <name evidence="3" type="ORF">HINF_LOCUS7129</name>
</gene>
<evidence type="ECO:0000313" key="3">
    <source>
        <dbReference type="EMBL" id="CAL5982409.1"/>
    </source>
</evidence>
<dbReference type="AlphaFoldDB" id="A0AA86QIG2"/>
<sequence length="1045" mass="114989">METEIMQQSTIITTIRNDNNFALFGFNNKLQQIQQSIINITVGFNLYNGALICFQCDVSITNTVTVFIANGQFLSGLVFNSVQIIQLQNTSIQYRFVSEYSAGLIYNVAQQISQFDLSAVNILGYNTINTNQAHFILVLQQYQNINISQVKICQETAMFANESQFISFSASVYDLCKSICAPNTYYVYGICANQLINSDFQVNNETFVCINNAIFDSQQCICKEDHILNGSVCVNISQSLTNIYKHIQSLSNVEADMNTAFQLINNLNQSVETELTQLQQNMDAMFNQVELHMYNNISTVNYKLDNNSNELDQRIFNNVSKLQQELVNSSISLQQQINLSTQSLSNAITTANNYLNTSTTTLNKSISELNQSLIQNINQINNNIQNVQIILQSNIVSNFTTLEQRLASNITQKDLQIQQLTDSLAFVTSIVMNTIEQELWFECQQQLYTFKVFDLTSSTNTIQSSNYVSGFAFDTLVIQNAFLDVQSISSSFTLFKTQSSFLNIKVQLNNISFGTGAMLSPSSSVHINQLAMVSKTGTQITINAGVVLSILQQTATVTNITNLLLNINMTPTSAGIISLINTVNGQLIVKGYQILGSYSSTNTITFGGCQIQGNSNVKLNFIFINPKQFTCGNLSSYLLSYVNTSKIQINHISIKIGNISLNNQISYITTTSKNHFQFGGLLTYQNSTQTQILDITLNSQIEWTIQFVYFSGQVLGYNNNSNSIIKHLCDNEQITASANTLFVMFGLIGYYNGILQIQQIQVKQYFENGIHNKTGVVGLSNGTSTNFINIDLVMNLKEGDAVGALASILDSINNTLLNIIIYNSELFAESLCGLVAASIHGGSITQVSVSSSIVQTSSILGDSFSAGVFALTYKQIQIQYCNVMNMQLFSRSDNIWSLSGGIVGDVFLTKMTLRFAKVSEINVVAFGSAGFVSSGGIFSWLFENNVDISESFIQYSNISSLSAKQAYCGGLLGYIVKQPAIISNSYVKSIALKLTGIQSSGLIQGYGGATLFTVSGVYTEGINCINGIVINNCANVITQSSQNGC</sequence>
<keyword evidence="4" id="KW-1185">Reference proteome</keyword>
<proteinExistence type="predicted"/>
<dbReference type="Proteomes" id="UP001642409">
    <property type="component" value="Unassembled WGS sequence"/>
</dbReference>
<protein>
    <submittedName>
        <fullName evidence="3">Hypothetical_protein</fullName>
    </submittedName>
</protein>
<reference evidence="3 4" key="2">
    <citation type="submission" date="2024-07" db="EMBL/GenBank/DDBJ databases">
        <authorList>
            <person name="Akdeniz Z."/>
        </authorList>
    </citation>
    <scope>NUCLEOTIDE SEQUENCE [LARGE SCALE GENOMIC DNA]</scope>
</reference>
<dbReference type="EMBL" id="CAXDID020000014">
    <property type="protein sequence ID" value="CAL5982409.1"/>
    <property type="molecule type" value="Genomic_DNA"/>
</dbReference>
<keyword evidence="1" id="KW-0175">Coiled coil</keyword>
<evidence type="ECO:0000256" key="1">
    <source>
        <dbReference type="SAM" id="Coils"/>
    </source>
</evidence>
<organism evidence="2">
    <name type="scientific">Hexamita inflata</name>
    <dbReference type="NCBI Taxonomy" id="28002"/>
    <lineage>
        <taxon>Eukaryota</taxon>
        <taxon>Metamonada</taxon>
        <taxon>Diplomonadida</taxon>
        <taxon>Hexamitidae</taxon>
        <taxon>Hexamitinae</taxon>
        <taxon>Hexamita</taxon>
    </lineage>
</organism>
<name>A0AA86QIG2_9EUKA</name>
<feature type="coiled-coil region" evidence="1">
    <location>
        <begin position="363"/>
        <end position="390"/>
    </location>
</feature>
<feature type="coiled-coil region" evidence="1">
    <location>
        <begin position="261"/>
        <end position="288"/>
    </location>
</feature>
<comment type="caution">
    <text evidence="2">The sequence shown here is derived from an EMBL/GenBank/DDBJ whole genome shotgun (WGS) entry which is preliminary data.</text>
</comment>
<dbReference type="EMBL" id="CATOUU010000831">
    <property type="protein sequence ID" value="CAI9952310.1"/>
    <property type="molecule type" value="Genomic_DNA"/>
</dbReference>
<evidence type="ECO:0000313" key="4">
    <source>
        <dbReference type="Proteomes" id="UP001642409"/>
    </source>
</evidence>
<dbReference type="SUPFAM" id="SSF58113">
    <property type="entry name" value="Apolipoprotein A-I"/>
    <property type="match status" value="1"/>
</dbReference>
<accession>A0AA86QIG2</accession>
<reference evidence="2" key="1">
    <citation type="submission" date="2023-06" db="EMBL/GenBank/DDBJ databases">
        <authorList>
            <person name="Kurt Z."/>
        </authorList>
    </citation>
    <scope>NUCLEOTIDE SEQUENCE</scope>
</reference>
<dbReference type="Gene3D" id="1.20.5.1230">
    <property type="entry name" value="Apolipoprotein A-I"/>
    <property type="match status" value="1"/>
</dbReference>
<evidence type="ECO:0000313" key="2">
    <source>
        <dbReference type="EMBL" id="CAI9952310.1"/>
    </source>
</evidence>